<proteinExistence type="predicted"/>
<organism evidence="3 4">
    <name type="scientific">Streptomyces pluripotens</name>
    <dbReference type="NCBI Taxonomy" id="1355015"/>
    <lineage>
        <taxon>Bacteria</taxon>
        <taxon>Bacillati</taxon>
        <taxon>Actinomycetota</taxon>
        <taxon>Actinomycetes</taxon>
        <taxon>Kitasatosporales</taxon>
        <taxon>Streptomycetaceae</taxon>
        <taxon>Streptomyces</taxon>
    </lineage>
</organism>
<dbReference type="AlphaFoldDB" id="A0A221P6Z9"/>
<protein>
    <recommendedName>
        <fullName evidence="2">Transposase IS116/IS110/IS902 C-terminal domain-containing protein</fullName>
    </recommendedName>
</protein>
<dbReference type="GO" id="GO:0006313">
    <property type="term" value="P:DNA transposition"/>
    <property type="evidence" value="ECO:0007669"/>
    <property type="project" value="InterPro"/>
</dbReference>
<sequence>MHLRRLAAGRGRLPRPRLGHPYRDQAPERRSLEPNDEVAALDARIEPLVRELAPSLLERTGFGIENTTQLLVTCSDHPQRVIYGARCAKACGVAPLHASSGKAQRHRPNRGGDRQTNSALHAAVVCRLHYDEAGPGEPGTRGKRGGPVRTVRELLPEGLVEVPTRRHCPHGHDQPTLQCQET</sequence>
<accession>A0A221P6Z9</accession>
<evidence type="ECO:0000313" key="3">
    <source>
        <dbReference type="EMBL" id="ASN28031.1"/>
    </source>
</evidence>
<keyword evidence="4" id="KW-1185">Reference proteome</keyword>
<evidence type="ECO:0000256" key="1">
    <source>
        <dbReference type="SAM" id="MobiDB-lite"/>
    </source>
</evidence>
<gene>
    <name evidence="3" type="ORF">LK07_33005</name>
</gene>
<dbReference type="GO" id="GO:0003677">
    <property type="term" value="F:DNA binding"/>
    <property type="evidence" value="ECO:0007669"/>
    <property type="project" value="InterPro"/>
</dbReference>
<dbReference type="InterPro" id="IPR003346">
    <property type="entry name" value="Transposase_20"/>
</dbReference>
<dbReference type="Pfam" id="PF02371">
    <property type="entry name" value="Transposase_20"/>
    <property type="match status" value="1"/>
</dbReference>
<dbReference type="EMBL" id="CP022433">
    <property type="protein sequence ID" value="ASN28031.1"/>
    <property type="molecule type" value="Genomic_DNA"/>
</dbReference>
<feature type="region of interest" description="Disordered" evidence="1">
    <location>
        <begin position="1"/>
        <end position="35"/>
    </location>
</feature>
<feature type="compositionally biased region" description="Basic and acidic residues" evidence="1">
    <location>
        <begin position="21"/>
        <end position="33"/>
    </location>
</feature>
<reference evidence="3 4" key="1">
    <citation type="submission" date="2017-07" db="EMBL/GenBank/DDBJ databases">
        <title>Genome sequence of Streptomyces pluripotens MUSC 137T.</title>
        <authorList>
            <person name="Ser H.-L."/>
            <person name="Lee L.-H."/>
        </authorList>
    </citation>
    <scope>NUCLEOTIDE SEQUENCE [LARGE SCALE GENOMIC DNA]</scope>
    <source>
        <strain evidence="3 4">MUSC 137</strain>
    </source>
</reference>
<dbReference type="GO" id="GO:0004803">
    <property type="term" value="F:transposase activity"/>
    <property type="evidence" value="ECO:0007669"/>
    <property type="project" value="InterPro"/>
</dbReference>
<dbReference type="Proteomes" id="UP000031501">
    <property type="component" value="Chromosome"/>
</dbReference>
<feature type="domain" description="Transposase IS116/IS110/IS902 C-terminal" evidence="2">
    <location>
        <begin position="56"/>
        <end position="131"/>
    </location>
</feature>
<evidence type="ECO:0000259" key="2">
    <source>
        <dbReference type="Pfam" id="PF02371"/>
    </source>
</evidence>
<dbReference type="KEGG" id="splu:LK06_031805"/>
<name>A0A221P6Z9_9ACTN</name>
<evidence type="ECO:0000313" key="4">
    <source>
        <dbReference type="Proteomes" id="UP000031501"/>
    </source>
</evidence>
<dbReference type="RefSeq" id="WP_052269779.1">
    <property type="nucleotide sequence ID" value="NZ_CP021080.1"/>
</dbReference>
<dbReference type="STRING" id="1355015.LK06_031805"/>
<dbReference type="OrthoDB" id="4337860at2"/>
<feature type="compositionally biased region" description="Basic residues" evidence="1">
    <location>
        <begin position="1"/>
        <end position="20"/>
    </location>
</feature>